<evidence type="ECO:0000313" key="8">
    <source>
        <dbReference type="Proteomes" id="UP001300502"/>
    </source>
</evidence>
<dbReference type="Gene3D" id="1.10.10.10">
    <property type="entry name" value="Winged helix-like DNA-binding domain superfamily/Winged helix DNA-binding domain"/>
    <property type="match status" value="2"/>
</dbReference>
<comment type="subcellular location">
    <subcellularLocation>
        <location evidence="1 6">Nucleus</location>
    </subcellularLocation>
</comment>
<keyword evidence="8" id="KW-1185">Reference proteome</keyword>
<dbReference type="PIRSF" id="PIRSF028763">
    <property type="entry name" value="RNA_pol_Rpc34"/>
    <property type="match status" value="1"/>
</dbReference>
<comment type="similarity">
    <text evidence="2 6">Belongs to the eukaryotic RPC34/RPC39 RNA polymerase subunit family.</text>
</comment>
<dbReference type="InterPro" id="IPR007832">
    <property type="entry name" value="RNA_pol_Rpc34"/>
</dbReference>
<evidence type="ECO:0000256" key="2">
    <source>
        <dbReference type="ARBA" id="ARBA00011038"/>
    </source>
</evidence>
<dbReference type="Pfam" id="PF05158">
    <property type="entry name" value="RNA_pol_Rpc34"/>
    <property type="match status" value="1"/>
</dbReference>
<sequence length="288" mass="32853">MATDKIKLEEIILKAASVGPYGVTDEEIRNSLPENVAPNDRLELYNSLLQRGRLQLKKLHGKLFYQTVEEQIANKLQALTAEERLVYSQIEGAGNKGIWTRDLRNICRLQQTQLTKVLKNLELKKLVKPFKSVKLKNKKLYMLYDLEPSVDVTGGPWYYNQEFDAEFFDILYQQTLRFIRGSSSAVTVEQVASYITSLGISKEKLEHGDFESLLQTMIYDGVVEKLYQRSNNGSSVAVYRSCRHFSPFATLGDVPCGICPVYKSCSIHGVISPSNCVYLQRWEQSLDF</sequence>
<evidence type="ECO:0000256" key="6">
    <source>
        <dbReference type="PIRNR" id="PIRNR028763"/>
    </source>
</evidence>
<dbReference type="GO" id="GO:0005654">
    <property type="term" value="C:nucleoplasm"/>
    <property type="evidence" value="ECO:0007669"/>
    <property type="project" value="UniProtKB-ARBA"/>
</dbReference>
<dbReference type="InterPro" id="IPR016049">
    <property type="entry name" value="RNA_pol_Rpc34-like"/>
</dbReference>
<comment type="caution">
    <text evidence="7">The sequence shown here is derived from an EMBL/GenBank/DDBJ whole genome shotgun (WGS) entry which is preliminary data.</text>
</comment>
<dbReference type="GO" id="GO:0006383">
    <property type="term" value="P:transcription by RNA polymerase III"/>
    <property type="evidence" value="ECO:0007669"/>
    <property type="project" value="UniProtKB-UniRule"/>
</dbReference>
<evidence type="ECO:0000256" key="4">
    <source>
        <dbReference type="ARBA" id="ARBA00023163"/>
    </source>
</evidence>
<dbReference type="GO" id="GO:0005737">
    <property type="term" value="C:cytoplasm"/>
    <property type="evidence" value="ECO:0007669"/>
    <property type="project" value="UniProtKB-ARBA"/>
</dbReference>
<dbReference type="FunFam" id="1.10.10.10:FF:000116">
    <property type="entry name" value="DNA-directed RNA polymerase III subunit RPC6"/>
    <property type="match status" value="1"/>
</dbReference>
<proteinExistence type="inferred from homology"/>
<evidence type="ECO:0000256" key="1">
    <source>
        <dbReference type="ARBA" id="ARBA00004123"/>
    </source>
</evidence>
<evidence type="ECO:0000256" key="3">
    <source>
        <dbReference type="ARBA" id="ARBA00022478"/>
    </source>
</evidence>
<keyword evidence="5 6" id="KW-0539">Nucleus</keyword>
<dbReference type="Proteomes" id="UP001300502">
    <property type="component" value="Unassembled WGS sequence"/>
</dbReference>
<reference evidence="7 8" key="1">
    <citation type="submission" date="2022-07" db="EMBL/GenBank/DDBJ databases">
        <title>Genome-wide signatures of adaptation to extreme environments.</title>
        <authorList>
            <person name="Cho C.H."/>
            <person name="Yoon H.S."/>
        </authorList>
    </citation>
    <scope>NUCLEOTIDE SEQUENCE [LARGE SCALE GENOMIC DNA]</scope>
    <source>
        <strain evidence="7 8">108.79 E11</strain>
    </source>
</reference>
<evidence type="ECO:0000313" key="7">
    <source>
        <dbReference type="EMBL" id="KAK4528033.1"/>
    </source>
</evidence>
<organism evidence="7 8">
    <name type="scientific">Galdieria yellowstonensis</name>
    <dbReference type="NCBI Taxonomy" id="3028027"/>
    <lineage>
        <taxon>Eukaryota</taxon>
        <taxon>Rhodophyta</taxon>
        <taxon>Bangiophyceae</taxon>
        <taxon>Galdieriales</taxon>
        <taxon>Galdieriaceae</taxon>
        <taxon>Galdieria</taxon>
    </lineage>
</organism>
<keyword evidence="4 6" id="KW-0804">Transcription</keyword>
<comment type="function">
    <text evidence="6">DNA-dependent RNA polymerase catalyzes the transcription of DNA into RNA using the four ribonucleoside triphosphates as substrates. Specific peripheric component of RNA polymerase III which synthesizes small RNAs, such as 5S rRNA and tRNAs.</text>
</comment>
<dbReference type="SUPFAM" id="SSF46785">
    <property type="entry name" value="Winged helix' DNA-binding domain"/>
    <property type="match status" value="2"/>
</dbReference>
<dbReference type="PANTHER" id="PTHR12780">
    <property type="entry name" value="RNA POLYMERASE III DNA DIRECTED , 39KD SUBUNIT-RELATED"/>
    <property type="match status" value="1"/>
</dbReference>
<evidence type="ECO:0000256" key="5">
    <source>
        <dbReference type="ARBA" id="ARBA00023242"/>
    </source>
</evidence>
<dbReference type="GO" id="GO:0005666">
    <property type="term" value="C:RNA polymerase III complex"/>
    <property type="evidence" value="ECO:0007669"/>
    <property type="project" value="UniProtKB-UniRule"/>
</dbReference>
<keyword evidence="3 6" id="KW-0240">DNA-directed RNA polymerase</keyword>
<dbReference type="EMBL" id="JANCYU010000059">
    <property type="protein sequence ID" value="KAK4528033.1"/>
    <property type="molecule type" value="Genomic_DNA"/>
</dbReference>
<name>A0AAV9IKT6_9RHOD</name>
<accession>A0AAV9IKT6</accession>
<protein>
    <recommendedName>
        <fullName evidence="6">DNA-directed RNA polymerase III subunit RPC6</fullName>
        <shortName evidence="6">RNA polymerase III subunit C6</shortName>
    </recommendedName>
</protein>
<dbReference type="InterPro" id="IPR036390">
    <property type="entry name" value="WH_DNA-bd_sf"/>
</dbReference>
<dbReference type="AlphaFoldDB" id="A0AAV9IKT6"/>
<gene>
    <name evidence="7" type="ORF">GAYE_SCF48G5967</name>
</gene>
<dbReference type="InterPro" id="IPR036388">
    <property type="entry name" value="WH-like_DNA-bd_sf"/>
</dbReference>